<evidence type="ECO:0000313" key="1">
    <source>
        <dbReference type="EMBL" id="KAI0061938.1"/>
    </source>
</evidence>
<reference evidence="1" key="1">
    <citation type="submission" date="2021-03" db="EMBL/GenBank/DDBJ databases">
        <authorList>
            <consortium name="DOE Joint Genome Institute"/>
            <person name="Ahrendt S."/>
            <person name="Looney B.P."/>
            <person name="Miyauchi S."/>
            <person name="Morin E."/>
            <person name="Drula E."/>
            <person name="Courty P.E."/>
            <person name="Chicoki N."/>
            <person name="Fauchery L."/>
            <person name="Kohler A."/>
            <person name="Kuo A."/>
            <person name="Labutti K."/>
            <person name="Pangilinan J."/>
            <person name="Lipzen A."/>
            <person name="Riley R."/>
            <person name="Andreopoulos W."/>
            <person name="He G."/>
            <person name="Johnson J."/>
            <person name="Barry K.W."/>
            <person name="Grigoriev I.V."/>
            <person name="Nagy L."/>
            <person name="Hibbett D."/>
            <person name="Henrissat B."/>
            <person name="Matheny P.B."/>
            <person name="Labbe J."/>
            <person name="Martin F."/>
        </authorList>
    </citation>
    <scope>NUCLEOTIDE SEQUENCE</scope>
    <source>
        <strain evidence="1">HHB10654</strain>
    </source>
</reference>
<reference evidence="1" key="2">
    <citation type="journal article" date="2022" name="New Phytol.">
        <title>Evolutionary transition to the ectomycorrhizal habit in the genomes of a hyperdiverse lineage of mushroom-forming fungi.</title>
        <authorList>
            <person name="Looney B."/>
            <person name="Miyauchi S."/>
            <person name="Morin E."/>
            <person name="Drula E."/>
            <person name="Courty P.E."/>
            <person name="Kohler A."/>
            <person name="Kuo A."/>
            <person name="LaButti K."/>
            <person name="Pangilinan J."/>
            <person name="Lipzen A."/>
            <person name="Riley R."/>
            <person name="Andreopoulos W."/>
            <person name="He G."/>
            <person name="Johnson J."/>
            <person name="Nolan M."/>
            <person name="Tritt A."/>
            <person name="Barry K.W."/>
            <person name="Grigoriev I.V."/>
            <person name="Nagy L.G."/>
            <person name="Hibbett D."/>
            <person name="Henrissat B."/>
            <person name="Matheny P.B."/>
            <person name="Labbe J."/>
            <person name="Martin F.M."/>
        </authorList>
    </citation>
    <scope>NUCLEOTIDE SEQUENCE</scope>
    <source>
        <strain evidence="1">HHB10654</strain>
    </source>
</reference>
<dbReference type="EMBL" id="MU277210">
    <property type="protein sequence ID" value="KAI0061938.1"/>
    <property type="molecule type" value="Genomic_DNA"/>
</dbReference>
<dbReference type="Proteomes" id="UP000814140">
    <property type="component" value="Unassembled WGS sequence"/>
</dbReference>
<name>A0ACB8T0C8_9AGAM</name>
<proteinExistence type="predicted"/>
<accession>A0ACB8T0C8</accession>
<protein>
    <submittedName>
        <fullName evidence="1">Uncharacterized protein</fullName>
    </submittedName>
</protein>
<organism evidence="1 2">
    <name type="scientific">Artomyces pyxidatus</name>
    <dbReference type="NCBI Taxonomy" id="48021"/>
    <lineage>
        <taxon>Eukaryota</taxon>
        <taxon>Fungi</taxon>
        <taxon>Dikarya</taxon>
        <taxon>Basidiomycota</taxon>
        <taxon>Agaricomycotina</taxon>
        <taxon>Agaricomycetes</taxon>
        <taxon>Russulales</taxon>
        <taxon>Auriscalpiaceae</taxon>
        <taxon>Artomyces</taxon>
    </lineage>
</organism>
<sequence>MVARAPTPEPSDEEPKYITVVHPYPLNAHMELPKDQRDFVLWLACCTGKDVLSAFFHKPSSPGMVIVEIDRNFDFKRVLGEHKWSKFLKTPTEEEADRTSRAYYCTLNTGRKVQKNGWKRVEVEEHWFAGWSPNNRFIVYPYPKTSYCELPKENQTNYPLCCQLPKNDFPRPPPALAPPVGSAQWHEAKANGTLPEGKPQPLSKTIGAWGKRAPKIAPRTATRPPPLAVPTPSASIISPVPSSRASTSSVCTYFTPLSSRHSSLVAQGRVGCPH</sequence>
<gene>
    <name evidence="1" type="ORF">BV25DRAFT_1826226</name>
</gene>
<evidence type="ECO:0000313" key="2">
    <source>
        <dbReference type="Proteomes" id="UP000814140"/>
    </source>
</evidence>
<keyword evidence="2" id="KW-1185">Reference proteome</keyword>
<comment type="caution">
    <text evidence="1">The sequence shown here is derived from an EMBL/GenBank/DDBJ whole genome shotgun (WGS) entry which is preliminary data.</text>
</comment>